<name>A0A371K6A6_9GAMM</name>
<comment type="caution">
    <text evidence="1">The sequence shown here is derived from an EMBL/GenBank/DDBJ whole genome shotgun (WGS) entry which is preliminary data.</text>
</comment>
<dbReference type="EMBL" id="QTSU01000001">
    <property type="protein sequence ID" value="RDZ29493.1"/>
    <property type="molecule type" value="Genomic_DNA"/>
</dbReference>
<organism evidence="1 2">
    <name type="scientific">Lysobacter silvisoli</name>
    <dbReference type="NCBI Taxonomy" id="2293254"/>
    <lineage>
        <taxon>Bacteria</taxon>
        <taxon>Pseudomonadati</taxon>
        <taxon>Pseudomonadota</taxon>
        <taxon>Gammaproteobacteria</taxon>
        <taxon>Lysobacterales</taxon>
        <taxon>Lysobacteraceae</taxon>
        <taxon>Lysobacter</taxon>
    </lineage>
</organism>
<dbReference type="Proteomes" id="UP000264492">
    <property type="component" value="Unassembled WGS sequence"/>
</dbReference>
<sequence length="154" mass="17318">MLAALEQRLLPELQRRGFEAAPLDAQDRRDPGIRAAFPFGRHRRRTPQGYDQIEIQIDKRDGVGFRLNFASFPLDGIVHAAGPVAAEDMWVHYLPAYCTLYRRPLLRTWFAPQRPLWGGDAPDATVAVDEAVALLPEIDAYFVAGTIGAHLRRV</sequence>
<evidence type="ECO:0000313" key="1">
    <source>
        <dbReference type="EMBL" id="RDZ29493.1"/>
    </source>
</evidence>
<gene>
    <name evidence="1" type="ORF">DX914_10570</name>
</gene>
<evidence type="ECO:0000313" key="2">
    <source>
        <dbReference type="Proteomes" id="UP000264492"/>
    </source>
</evidence>
<dbReference type="AlphaFoldDB" id="A0A371K6A6"/>
<keyword evidence="2" id="KW-1185">Reference proteome</keyword>
<protein>
    <recommendedName>
        <fullName evidence="3">DUF4304 domain-containing protein</fullName>
    </recommendedName>
</protein>
<evidence type="ECO:0008006" key="3">
    <source>
        <dbReference type="Google" id="ProtNLM"/>
    </source>
</evidence>
<accession>A0A371K6A6</accession>
<proteinExistence type="predicted"/>
<reference evidence="1 2" key="1">
    <citation type="submission" date="2018-08" db="EMBL/GenBank/DDBJ databases">
        <title>Lysobacter sp. zong2l5, whole genome shotgun sequence.</title>
        <authorList>
            <person name="Zhang X."/>
            <person name="Feng G."/>
            <person name="Zhu H."/>
        </authorList>
    </citation>
    <scope>NUCLEOTIDE SEQUENCE [LARGE SCALE GENOMIC DNA]</scope>
    <source>
        <strain evidence="2">zong2l5</strain>
    </source>
</reference>